<gene>
    <name evidence="2" type="ORF">OG350_26795</name>
</gene>
<feature type="compositionally biased region" description="Basic and acidic residues" evidence="1">
    <location>
        <begin position="14"/>
        <end position="26"/>
    </location>
</feature>
<evidence type="ECO:0000313" key="3">
    <source>
        <dbReference type="Proteomes" id="UP001622557"/>
    </source>
</evidence>
<sequence>MLDSPRGGGRRARPVPDRPDPLRDGGPEPVGTAAEARYGRVPLGRAFIGLSAGATHGEGDGR</sequence>
<accession>A0ABZ1KUB9</accession>
<dbReference type="Proteomes" id="UP001622557">
    <property type="component" value="Chromosome"/>
</dbReference>
<evidence type="ECO:0000313" key="2">
    <source>
        <dbReference type="EMBL" id="WTQ83690.1"/>
    </source>
</evidence>
<organism evidence="2 3">
    <name type="scientific">Streptomyces achromogenes</name>
    <dbReference type="NCBI Taxonomy" id="67255"/>
    <lineage>
        <taxon>Bacteria</taxon>
        <taxon>Bacillati</taxon>
        <taxon>Actinomycetota</taxon>
        <taxon>Actinomycetes</taxon>
        <taxon>Kitasatosporales</taxon>
        <taxon>Streptomycetaceae</taxon>
        <taxon>Streptomyces</taxon>
    </lineage>
</organism>
<keyword evidence="3" id="KW-1185">Reference proteome</keyword>
<dbReference type="EMBL" id="CP108164">
    <property type="protein sequence ID" value="WTQ83690.1"/>
    <property type="molecule type" value="Genomic_DNA"/>
</dbReference>
<feature type="region of interest" description="Disordered" evidence="1">
    <location>
        <begin position="1"/>
        <end position="39"/>
    </location>
</feature>
<protein>
    <submittedName>
        <fullName evidence="2">Uncharacterized protein</fullName>
    </submittedName>
</protein>
<proteinExistence type="predicted"/>
<dbReference type="RefSeq" id="WP_405450551.1">
    <property type="nucleotide sequence ID" value="NZ_CP108164.1"/>
</dbReference>
<evidence type="ECO:0000256" key="1">
    <source>
        <dbReference type="SAM" id="MobiDB-lite"/>
    </source>
</evidence>
<dbReference type="GeneID" id="97284115"/>
<reference evidence="2 3" key="1">
    <citation type="submission" date="2022-10" db="EMBL/GenBank/DDBJ databases">
        <title>The complete genomes of actinobacterial strains from the NBC collection.</title>
        <authorList>
            <person name="Joergensen T.S."/>
            <person name="Alvarez Arevalo M."/>
            <person name="Sterndorff E.B."/>
            <person name="Faurdal D."/>
            <person name="Vuksanovic O."/>
            <person name="Mourched A.-S."/>
            <person name="Charusanti P."/>
            <person name="Shaw S."/>
            <person name="Blin K."/>
            <person name="Weber T."/>
        </authorList>
    </citation>
    <scope>NUCLEOTIDE SEQUENCE [LARGE SCALE GENOMIC DNA]</scope>
    <source>
        <strain evidence="2 3">NBC_00156</strain>
    </source>
</reference>
<name>A0ABZ1KUB9_STRAH</name>